<dbReference type="InterPro" id="IPR036322">
    <property type="entry name" value="WD40_repeat_dom_sf"/>
</dbReference>
<evidence type="ECO:0000313" key="4">
    <source>
        <dbReference type="Proteomes" id="UP000594263"/>
    </source>
</evidence>
<keyword evidence="1" id="KW-0853">WD repeat</keyword>
<dbReference type="SUPFAM" id="SSF50978">
    <property type="entry name" value="WD40 repeat-like"/>
    <property type="match status" value="1"/>
</dbReference>
<reference evidence="3" key="1">
    <citation type="submission" date="2021-01" db="UniProtKB">
        <authorList>
            <consortium name="EnsemblPlants"/>
        </authorList>
    </citation>
    <scope>IDENTIFICATION</scope>
</reference>
<keyword evidence="4" id="KW-1185">Reference proteome</keyword>
<dbReference type="GO" id="GO:0003723">
    <property type="term" value="F:RNA binding"/>
    <property type="evidence" value="ECO:0007669"/>
    <property type="project" value="TreeGrafter"/>
</dbReference>
<proteinExistence type="predicted"/>
<dbReference type="Gramene" id="Kaladp0068s0345.1.v1.1">
    <property type="protein sequence ID" value="Kaladp0068s0345.1.v1.1"/>
    <property type="gene ID" value="Kaladp0068s0345.v1.1"/>
</dbReference>
<accession>A0A7N1A0X7</accession>
<evidence type="ECO:0000313" key="3">
    <source>
        <dbReference type="EnsemblPlants" id="Kaladp0068s0345.1.v1.1"/>
    </source>
</evidence>
<evidence type="ECO:0000256" key="1">
    <source>
        <dbReference type="ARBA" id="ARBA00022574"/>
    </source>
</evidence>
<dbReference type="GO" id="GO:0002183">
    <property type="term" value="P:cytoplasmic translational initiation"/>
    <property type="evidence" value="ECO:0007669"/>
    <property type="project" value="TreeGrafter"/>
</dbReference>
<dbReference type="OMA" id="IHYSLER"/>
<dbReference type="InterPro" id="IPR015943">
    <property type="entry name" value="WD40/YVTN_repeat-like_dom_sf"/>
</dbReference>
<dbReference type="GO" id="GO:0003743">
    <property type="term" value="F:translation initiation factor activity"/>
    <property type="evidence" value="ECO:0007669"/>
    <property type="project" value="TreeGrafter"/>
</dbReference>
<dbReference type="GO" id="GO:0071541">
    <property type="term" value="C:eukaryotic translation initiation factor 3 complex, eIF3m"/>
    <property type="evidence" value="ECO:0007669"/>
    <property type="project" value="TreeGrafter"/>
</dbReference>
<keyword evidence="2" id="KW-0677">Repeat</keyword>
<dbReference type="PANTHER" id="PTHR19877:SF1">
    <property type="entry name" value="EUKARYOTIC TRANSLATION INITIATION FACTOR 3 SUBUNIT I"/>
    <property type="match status" value="1"/>
</dbReference>
<dbReference type="Proteomes" id="UP000594263">
    <property type="component" value="Unplaced"/>
</dbReference>
<name>A0A7N1A0X7_KALFE</name>
<dbReference type="PANTHER" id="PTHR19877">
    <property type="entry name" value="EUKARYOTIC TRANSLATION INITIATION FACTOR 3 SUBUNIT I"/>
    <property type="match status" value="1"/>
</dbReference>
<sequence>MQVVEMLSESDVQGCRDAAVSPLLDHVVLGGGQNASAVTTTDHRAGKFDAKFYDNILTEEIFAFNPDGRSFCSGGEDGYVRLHHFEQDYFSIKV</sequence>
<dbReference type="Gene3D" id="2.130.10.10">
    <property type="entry name" value="YVTN repeat-like/Quinoprotein amine dehydrogenase"/>
    <property type="match status" value="1"/>
</dbReference>
<dbReference type="EnsemblPlants" id="Kaladp0068s0345.1.v1.1">
    <property type="protein sequence ID" value="Kaladp0068s0345.1.v1.1"/>
    <property type="gene ID" value="Kaladp0068s0345.v1.1"/>
</dbReference>
<organism evidence="3 4">
    <name type="scientific">Kalanchoe fedtschenkoi</name>
    <name type="common">Lavender scallops</name>
    <name type="synonym">South American air plant</name>
    <dbReference type="NCBI Taxonomy" id="63787"/>
    <lineage>
        <taxon>Eukaryota</taxon>
        <taxon>Viridiplantae</taxon>
        <taxon>Streptophyta</taxon>
        <taxon>Embryophyta</taxon>
        <taxon>Tracheophyta</taxon>
        <taxon>Spermatophyta</taxon>
        <taxon>Magnoliopsida</taxon>
        <taxon>eudicotyledons</taxon>
        <taxon>Gunneridae</taxon>
        <taxon>Pentapetalae</taxon>
        <taxon>Saxifragales</taxon>
        <taxon>Crassulaceae</taxon>
        <taxon>Kalanchoe</taxon>
    </lineage>
</organism>
<protein>
    <submittedName>
        <fullName evidence="3">Uncharacterized protein</fullName>
    </submittedName>
</protein>
<dbReference type="AlphaFoldDB" id="A0A7N1A0X7"/>
<evidence type="ECO:0000256" key="2">
    <source>
        <dbReference type="ARBA" id="ARBA00022737"/>
    </source>
</evidence>